<evidence type="ECO:0000259" key="7">
    <source>
        <dbReference type="Pfam" id="PF01171"/>
    </source>
</evidence>
<dbReference type="GO" id="GO:0006400">
    <property type="term" value="P:tRNA modification"/>
    <property type="evidence" value="ECO:0007669"/>
    <property type="project" value="UniProtKB-UniRule"/>
</dbReference>
<dbReference type="InterPro" id="IPR011063">
    <property type="entry name" value="TilS/TtcA_N"/>
</dbReference>
<dbReference type="PANTHER" id="PTHR43033">
    <property type="entry name" value="TRNA(ILE)-LYSIDINE SYNTHASE-RELATED"/>
    <property type="match status" value="1"/>
</dbReference>
<keyword evidence="9" id="KW-1185">Reference proteome</keyword>
<sequence>MPEDEIVDRPSHPGAGAIAAGEFAALMQGFGAFPCDEPRFPLGVAVSGGADSLCLAWLLRRWRRSLRAFVVDHGLREGSAAEAALTASRLEALDIPVSVLCIQALDGTRRLQETARAARYQILAEACAAHGILDLALGHHAGDQAETFLMRKARGSTPYGLASMALSRETPHLRYLRPLLSIAPERLRATLQAQDIEWVEDPSNQKRCFERVRIRQYMNAATRCETLVEAGIYGALRNRRSEAAARWLASIRLDPAGYAVMAALPDDPALLGQLWQMISGATYPPSPSDLAGLIASPRAMTHSGGILFKAGRYGEGWILAREAAAIRAQSALYQGLWWDRRFKVRGAPMQPGLSVGALGPESRRYRHHPLPSRVLAAVPALWRGGSVVGVPTLGEGISRDWPGFEVAFEPAVSLSDRSRWPDYRETVKT</sequence>
<reference evidence="8 9" key="1">
    <citation type="submission" date="2019-07" db="EMBL/GenBank/DDBJ databases">
        <title>Whole genome shotgun sequence of Asaia bogorensis NBRC 16594.</title>
        <authorList>
            <person name="Hosoyama A."/>
            <person name="Uohara A."/>
            <person name="Ohji S."/>
            <person name="Ichikawa N."/>
        </authorList>
    </citation>
    <scope>NUCLEOTIDE SEQUENCE [LARGE SCALE GENOMIC DNA]</scope>
    <source>
        <strain evidence="8 9">NBRC 16594</strain>
    </source>
</reference>
<dbReference type="GO" id="GO:0005524">
    <property type="term" value="F:ATP binding"/>
    <property type="evidence" value="ECO:0007669"/>
    <property type="project" value="UniProtKB-UniRule"/>
</dbReference>
<dbReference type="EC" id="6.3.4.19" evidence="6"/>
<dbReference type="AlphaFoldDB" id="A0AAN4U1H5"/>
<dbReference type="PANTHER" id="PTHR43033:SF1">
    <property type="entry name" value="TRNA(ILE)-LYSIDINE SYNTHASE-RELATED"/>
    <property type="match status" value="1"/>
</dbReference>
<keyword evidence="1 6" id="KW-0436">Ligase</keyword>
<organism evidence="8 9">
    <name type="scientific">Asaia bogorensis NBRC 16594</name>
    <dbReference type="NCBI Taxonomy" id="1231624"/>
    <lineage>
        <taxon>Bacteria</taxon>
        <taxon>Pseudomonadati</taxon>
        <taxon>Pseudomonadota</taxon>
        <taxon>Alphaproteobacteria</taxon>
        <taxon>Acetobacterales</taxon>
        <taxon>Acetobacteraceae</taxon>
        <taxon>Asaia</taxon>
    </lineage>
</organism>
<feature type="domain" description="tRNA(Ile)-lysidine/2-thiocytidine synthase N-terminal" evidence="7">
    <location>
        <begin position="43"/>
        <end position="216"/>
    </location>
</feature>
<keyword evidence="4 6" id="KW-0067">ATP-binding</keyword>
<dbReference type="InterPro" id="IPR014729">
    <property type="entry name" value="Rossmann-like_a/b/a_fold"/>
</dbReference>
<dbReference type="RefSeq" id="WP_062164983.1">
    <property type="nucleotide sequence ID" value="NZ_AP014690.1"/>
</dbReference>
<evidence type="ECO:0000313" key="9">
    <source>
        <dbReference type="Proteomes" id="UP000321287"/>
    </source>
</evidence>
<evidence type="ECO:0000313" key="8">
    <source>
        <dbReference type="EMBL" id="GEL52377.1"/>
    </source>
</evidence>
<evidence type="ECO:0000256" key="2">
    <source>
        <dbReference type="ARBA" id="ARBA00022694"/>
    </source>
</evidence>
<dbReference type="EMBL" id="BJVS01000001">
    <property type="protein sequence ID" value="GEL52377.1"/>
    <property type="molecule type" value="Genomic_DNA"/>
</dbReference>
<evidence type="ECO:0000256" key="6">
    <source>
        <dbReference type="HAMAP-Rule" id="MF_01161"/>
    </source>
</evidence>
<comment type="caution">
    <text evidence="8">The sequence shown here is derived from an EMBL/GenBank/DDBJ whole genome shotgun (WGS) entry which is preliminary data.</text>
</comment>
<keyword evidence="2 6" id="KW-0819">tRNA processing</keyword>
<keyword evidence="3 6" id="KW-0547">Nucleotide-binding</keyword>
<dbReference type="InterPro" id="IPR012795">
    <property type="entry name" value="tRNA_Ile_lys_synt_N"/>
</dbReference>
<dbReference type="Proteomes" id="UP000321287">
    <property type="component" value="Unassembled WGS sequence"/>
</dbReference>
<dbReference type="NCBIfam" id="TIGR02432">
    <property type="entry name" value="lysidine_TilS_N"/>
    <property type="match status" value="1"/>
</dbReference>
<dbReference type="KEGG" id="abg:Asbog_01943"/>
<evidence type="ECO:0000256" key="5">
    <source>
        <dbReference type="ARBA" id="ARBA00048539"/>
    </source>
</evidence>
<dbReference type="GO" id="GO:0032267">
    <property type="term" value="F:tRNA(Ile)-lysidine synthase activity"/>
    <property type="evidence" value="ECO:0007669"/>
    <property type="project" value="UniProtKB-EC"/>
</dbReference>
<evidence type="ECO:0000256" key="3">
    <source>
        <dbReference type="ARBA" id="ARBA00022741"/>
    </source>
</evidence>
<dbReference type="GeneID" id="78226970"/>
<protein>
    <recommendedName>
        <fullName evidence="6">tRNA(Ile)-lysidine synthase</fullName>
        <ecNumber evidence="6">6.3.4.19</ecNumber>
    </recommendedName>
    <alternativeName>
        <fullName evidence="6">tRNA(Ile)-2-lysyl-cytidine synthase</fullName>
    </alternativeName>
    <alternativeName>
        <fullName evidence="6">tRNA(Ile)-lysidine synthetase</fullName>
    </alternativeName>
</protein>
<name>A0AAN4U1H5_9PROT</name>
<dbReference type="Pfam" id="PF01171">
    <property type="entry name" value="ATP_bind_3"/>
    <property type="match status" value="1"/>
</dbReference>
<evidence type="ECO:0000256" key="1">
    <source>
        <dbReference type="ARBA" id="ARBA00022598"/>
    </source>
</evidence>
<gene>
    <name evidence="6 8" type="primary">tilS</name>
    <name evidence="8" type="ORF">ABO01nite_03840</name>
</gene>
<dbReference type="InterPro" id="IPR012094">
    <property type="entry name" value="tRNA_Ile_lys_synt"/>
</dbReference>
<keyword evidence="6" id="KW-0963">Cytoplasm</keyword>
<comment type="function">
    <text evidence="6">Ligates lysine onto the cytidine present at position 34 of the AUA codon-specific tRNA(Ile) that contains the anticodon CAU, in an ATP-dependent manner. Cytidine is converted to lysidine, thus changing the amino acid specificity of the tRNA from methionine to isoleucine.</text>
</comment>
<dbReference type="SUPFAM" id="SSF52402">
    <property type="entry name" value="Adenine nucleotide alpha hydrolases-like"/>
    <property type="match status" value="1"/>
</dbReference>
<dbReference type="HAMAP" id="MF_01161">
    <property type="entry name" value="tRNA_Ile_lys_synt"/>
    <property type="match status" value="1"/>
</dbReference>
<comment type="domain">
    <text evidence="6">The N-terminal region contains the highly conserved SGGXDS motif, predicted to be a P-loop motif involved in ATP binding.</text>
</comment>
<dbReference type="CDD" id="cd01992">
    <property type="entry name" value="TilS_N"/>
    <property type="match status" value="1"/>
</dbReference>
<evidence type="ECO:0000256" key="4">
    <source>
        <dbReference type="ARBA" id="ARBA00022840"/>
    </source>
</evidence>
<proteinExistence type="inferred from homology"/>
<accession>A0AAN4U1H5</accession>
<comment type="subcellular location">
    <subcellularLocation>
        <location evidence="6">Cytoplasm</location>
    </subcellularLocation>
</comment>
<comment type="similarity">
    <text evidence="6">Belongs to the tRNA(Ile)-lysidine synthase family.</text>
</comment>
<dbReference type="Gene3D" id="3.40.50.620">
    <property type="entry name" value="HUPs"/>
    <property type="match status" value="1"/>
</dbReference>
<feature type="binding site" evidence="6">
    <location>
        <begin position="47"/>
        <end position="52"/>
    </location>
    <ligand>
        <name>ATP</name>
        <dbReference type="ChEBI" id="CHEBI:30616"/>
    </ligand>
</feature>
<comment type="catalytic activity">
    <reaction evidence="5 6">
        <text>cytidine(34) in tRNA(Ile2) + L-lysine + ATP = lysidine(34) in tRNA(Ile2) + AMP + diphosphate + H(+)</text>
        <dbReference type="Rhea" id="RHEA:43744"/>
        <dbReference type="Rhea" id="RHEA-COMP:10625"/>
        <dbReference type="Rhea" id="RHEA-COMP:10670"/>
        <dbReference type="ChEBI" id="CHEBI:15378"/>
        <dbReference type="ChEBI" id="CHEBI:30616"/>
        <dbReference type="ChEBI" id="CHEBI:32551"/>
        <dbReference type="ChEBI" id="CHEBI:33019"/>
        <dbReference type="ChEBI" id="CHEBI:82748"/>
        <dbReference type="ChEBI" id="CHEBI:83665"/>
        <dbReference type="ChEBI" id="CHEBI:456215"/>
        <dbReference type="EC" id="6.3.4.19"/>
    </reaction>
</comment>
<dbReference type="GO" id="GO:0005737">
    <property type="term" value="C:cytoplasm"/>
    <property type="evidence" value="ECO:0007669"/>
    <property type="project" value="UniProtKB-SubCell"/>
</dbReference>